<evidence type="ECO:0000313" key="2">
    <source>
        <dbReference type="Proteomes" id="UP001324634"/>
    </source>
</evidence>
<dbReference type="PANTHER" id="PTHR47478">
    <property type="match status" value="1"/>
</dbReference>
<gene>
    <name evidence="1" type="ORF">SOO65_17840</name>
</gene>
<dbReference type="NCBIfam" id="TIGR01549">
    <property type="entry name" value="HAD-SF-IA-v1"/>
    <property type="match status" value="1"/>
</dbReference>
<dbReference type="NCBIfam" id="TIGR02254">
    <property type="entry name" value="YjjG_YfnB"/>
    <property type="match status" value="1"/>
</dbReference>
<dbReference type="RefSeq" id="WP_321393568.1">
    <property type="nucleotide sequence ID" value="NZ_CP139487.1"/>
</dbReference>
<dbReference type="InterPro" id="IPR052550">
    <property type="entry name" value="Pyrimidine_5'-ntase_YjjG"/>
</dbReference>
<dbReference type="InterPro" id="IPR011951">
    <property type="entry name" value="HAD-SF_hydro_IA_YjjG/PynA"/>
</dbReference>
<dbReference type="GO" id="GO:0008253">
    <property type="term" value="F:5'-nucleotidase activity"/>
    <property type="evidence" value="ECO:0007669"/>
    <property type="project" value="InterPro"/>
</dbReference>
<dbReference type="InterPro" id="IPR041492">
    <property type="entry name" value="HAD_2"/>
</dbReference>
<dbReference type="Gene3D" id="3.40.50.1000">
    <property type="entry name" value="HAD superfamily/HAD-like"/>
    <property type="match status" value="1"/>
</dbReference>
<sequence length="230" mass="26395">MKYNLFLFDLDDTLLDFKASERLSFFLALKSLGIQSDLENLFSQYQVVNTGLWKLFEEAKVTKEHLKVERFRKIFEANGLGVDPNKASERYLETLPETVVLMDHAVEICEWLKGHGEIGIITNGIQTVQHQRIKNSLIAPYISFISVSDECGFAKPDVRFFEYTAKKVTNFNKLSSIIVGDREEADIQGARNFGIDSCWFNPHQKISSVTVTPTYEIKHLSELKHKLTNR</sequence>
<dbReference type="SFLD" id="SFLDG01129">
    <property type="entry name" value="C1.5:_HAD__Beta-PGM__Phosphata"/>
    <property type="match status" value="1"/>
</dbReference>
<dbReference type="Gene3D" id="1.10.150.240">
    <property type="entry name" value="Putative phosphatase, domain 2"/>
    <property type="match status" value="1"/>
</dbReference>
<evidence type="ECO:0000313" key="1">
    <source>
        <dbReference type="EMBL" id="WPU64558.1"/>
    </source>
</evidence>
<dbReference type="EMBL" id="CP139487">
    <property type="protein sequence ID" value="WPU64558.1"/>
    <property type="molecule type" value="Genomic_DNA"/>
</dbReference>
<name>A0AAX4HMP7_9BACT</name>
<accession>A0AAX4HMP7</accession>
<dbReference type="InterPro" id="IPR006439">
    <property type="entry name" value="HAD-SF_hydro_IA"/>
</dbReference>
<dbReference type="InterPro" id="IPR036412">
    <property type="entry name" value="HAD-like_sf"/>
</dbReference>
<dbReference type="InterPro" id="IPR023198">
    <property type="entry name" value="PGP-like_dom2"/>
</dbReference>
<dbReference type="AlphaFoldDB" id="A0AAX4HMP7"/>
<dbReference type="Proteomes" id="UP001324634">
    <property type="component" value="Chromosome"/>
</dbReference>
<dbReference type="Pfam" id="PF13419">
    <property type="entry name" value="HAD_2"/>
    <property type="match status" value="1"/>
</dbReference>
<proteinExistence type="predicted"/>
<dbReference type="SFLD" id="SFLDS00003">
    <property type="entry name" value="Haloacid_Dehalogenase"/>
    <property type="match status" value="1"/>
</dbReference>
<protein>
    <submittedName>
        <fullName evidence="1">YjjG family noncanonical pyrimidine nucleotidase</fullName>
    </submittedName>
</protein>
<dbReference type="SUPFAM" id="SSF56784">
    <property type="entry name" value="HAD-like"/>
    <property type="match status" value="1"/>
</dbReference>
<organism evidence="1 2">
    <name type="scientific">Peredibacter starrii</name>
    <dbReference type="NCBI Taxonomy" id="28202"/>
    <lineage>
        <taxon>Bacteria</taxon>
        <taxon>Pseudomonadati</taxon>
        <taxon>Bdellovibrionota</taxon>
        <taxon>Bacteriovoracia</taxon>
        <taxon>Bacteriovoracales</taxon>
        <taxon>Bacteriovoracaceae</taxon>
        <taxon>Peredibacter</taxon>
    </lineage>
</organism>
<dbReference type="InterPro" id="IPR023214">
    <property type="entry name" value="HAD_sf"/>
</dbReference>
<reference evidence="1 2" key="1">
    <citation type="submission" date="2023-11" db="EMBL/GenBank/DDBJ databases">
        <title>Peredibacter starrii A3.12.</title>
        <authorList>
            <person name="Mitchell R.J."/>
        </authorList>
    </citation>
    <scope>NUCLEOTIDE SEQUENCE [LARGE SCALE GENOMIC DNA]</scope>
    <source>
        <strain evidence="1 2">A3.12</strain>
    </source>
</reference>
<dbReference type="KEGG" id="psti:SOO65_17840"/>
<keyword evidence="2" id="KW-1185">Reference proteome</keyword>
<dbReference type="PANTHER" id="PTHR47478:SF1">
    <property type="entry name" value="PYRIMIDINE 5'-NUCLEOTIDASE YJJG"/>
    <property type="match status" value="1"/>
</dbReference>